<evidence type="ECO:0000313" key="3">
    <source>
        <dbReference type="EMBL" id="ELR24740.1"/>
    </source>
</evidence>
<dbReference type="SUPFAM" id="SSF54001">
    <property type="entry name" value="Cysteine proteinases"/>
    <property type="match status" value="1"/>
</dbReference>
<dbReference type="InterPro" id="IPR050704">
    <property type="entry name" value="Peptidase_C85-like"/>
</dbReference>
<feature type="domain" description="OTU" evidence="2">
    <location>
        <begin position="251"/>
        <end position="387"/>
    </location>
</feature>
<dbReference type="OMA" id="YELGAHY"/>
<dbReference type="KEGG" id="acan:ACA1_173980"/>
<evidence type="ECO:0000256" key="1">
    <source>
        <dbReference type="SAM" id="MobiDB-lite"/>
    </source>
</evidence>
<dbReference type="GO" id="GO:0016579">
    <property type="term" value="P:protein deubiquitination"/>
    <property type="evidence" value="ECO:0007669"/>
    <property type="project" value="TreeGrafter"/>
</dbReference>
<protein>
    <submittedName>
        <fullName evidence="3">OTU family cysteine protease</fullName>
    </submittedName>
</protein>
<dbReference type="CDD" id="cd22748">
    <property type="entry name" value="OTU_OTUD6-like"/>
    <property type="match status" value="1"/>
</dbReference>
<dbReference type="PROSITE" id="PS50802">
    <property type="entry name" value="OTU"/>
    <property type="match status" value="1"/>
</dbReference>
<reference evidence="3 4" key="1">
    <citation type="journal article" date="2013" name="Genome Biol.">
        <title>Genome of Acanthamoeba castellanii highlights extensive lateral gene transfer and early evolution of tyrosine kinase signaling.</title>
        <authorList>
            <person name="Clarke M."/>
            <person name="Lohan A.J."/>
            <person name="Liu B."/>
            <person name="Lagkouvardos I."/>
            <person name="Roy S."/>
            <person name="Zafar N."/>
            <person name="Bertelli C."/>
            <person name="Schilde C."/>
            <person name="Kianianmomeni A."/>
            <person name="Burglin T.R."/>
            <person name="Frech C."/>
            <person name="Turcotte B."/>
            <person name="Kopec K.O."/>
            <person name="Synnott J.M."/>
            <person name="Choo C."/>
            <person name="Paponov I."/>
            <person name="Finkler A."/>
            <person name="Soon Heng Tan C."/>
            <person name="Hutchins A.P."/>
            <person name="Weinmeier T."/>
            <person name="Rattei T."/>
            <person name="Chu J.S."/>
            <person name="Gimenez G."/>
            <person name="Irimia M."/>
            <person name="Rigden D.J."/>
            <person name="Fitzpatrick D.A."/>
            <person name="Lorenzo-Morales J."/>
            <person name="Bateman A."/>
            <person name="Chiu C.H."/>
            <person name="Tang P."/>
            <person name="Hegemann P."/>
            <person name="Fromm H."/>
            <person name="Raoult D."/>
            <person name="Greub G."/>
            <person name="Miranda-Saavedra D."/>
            <person name="Chen N."/>
            <person name="Nash P."/>
            <person name="Ginger M.L."/>
            <person name="Horn M."/>
            <person name="Schaap P."/>
            <person name="Caler L."/>
            <person name="Loftus B."/>
        </authorList>
    </citation>
    <scope>NUCLEOTIDE SEQUENCE [LARGE SCALE GENOMIC DNA]</scope>
    <source>
        <strain evidence="3 4">Neff</strain>
    </source>
</reference>
<dbReference type="Pfam" id="PF02338">
    <property type="entry name" value="OTU"/>
    <property type="match status" value="1"/>
</dbReference>
<feature type="compositionally biased region" description="Acidic residues" evidence="1">
    <location>
        <begin position="74"/>
        <end position="86"/>
    </location>
</feature>
<name>L8HHS8_ACACF</name>
<dbReference type="GO" id="GO:0004843">
    <property type="term" value="F:cysteine-type deubiquitinase activity"/>
    <property type="evidence" value="ECO:0007669"/>
    <property type="project" value="TreeGrafter"/>
</dbReference>
<dbReference type="RefSeq" id="XP_004356640.1">
    <property type="nucleotide sequence ID" value="XM_004356587.1"/>
</dbReference>
<dbReference type="Proteomes" id="UP000011083">
    <property type="component" value="Unassembled WGS sequence"/>
</dbReference>
<dbReference type="GO" id="GO:0006508">
    <property type="term" value="P:proteolysis"/>
    <property type="evidence" value="ECO:0007669"/>
    <property type="project" value="UniProtKB-KW"/>
</dbReference>
<feature type="compositionally biased region" description="Basic residues" evidence="1">
    <location>
        <begin position="198"/>
        <end position="211"/>
    </location>
</feature>
<keyword evidence="4" id="KW-1185">Reference proteome</keyword>
<dbReference type="InterPro" id="IPR038765">
    <property type="entry name" value="Papain-like_cys_pep_sf"/>
</dbReference>
<dbReference type="EMBL" id="KB007811">
    <property type="protein sequence ID" value="ELR24740.1"/>
    <property type="molecule type" value="Genomic_DNA"/>
</dbReference>
<dbReference type="AlphaFoldDB" id="L8HHS8"/>
<evidence type="ECO:0000313" key="4">
    <source>
        <dbReference type="Proteomes" id="UP000011083"/>
    </source>
</evidence>
<proteinExistence type="predicted"/>
<dbReference type="InterPro" id="IPR003323">
    <property type="entry name" value="OTU_dom"/>
</dbReference>
<dbReference type="GeneID" id="14925765"/>
<feature type="compositionally biased region" description="Basic and acidic residues" evidence="1">
    <location>
        <begin position="105"/>
        <end position="146"/>
    </location>
</feature>
<feature type="compositionally biased region" description="Low complexity" evidence="1">
    <location>
        <begin position="41"/>
        <end position="60"/>
    </location>
</feature>
<dbReference type="PANTHER" id="PTHR12419">
    <property type="entry name" value="OTU DOMAIN CONTAINING PROTEIN"/>
    <property type="match status" value="1"/>
</dbReference>
<dbReference type="OrthoDB" id="415023at2759"/>
<gene>
    <name evidence="3" type="ORF">ACA1_173980</name>
</gene>
<organism evidence="3 4">
    <name type="scientific">Acanthamoeba castellanii (strain ATCC 30010 / Neff)</name>
    <dbReference type="NCBI Taxonomy" id="1257118"/>
    <lineage>
        <taxon>Eukaryota</taxon>
        <taxon>Amoebozoa</taxon>
        <taxon>Discosea</taxon>
        <taxon>Longamoebia</taxon>
        <taxon>Centramoebida</taxon>
        <taxon>Acanthamoebidae</taxon>
        <taxon>Acanthamoeba</taxon>
    </lineage>
</organism>
<sequence length="393" mass="42973">MKPRAKLPKSGGTKATKPANKGKPKAKAQPPVKAREEEPHATTSEEAAATTSTAVTAPVEDAPECPNAFAKAEGEEEERNDADSAEEGEKGADGAQTRARMLQRHKQELREVKKARGKSKAEVKKMEHELRAKQQAELHALDRELAALRPKRVPKPPSPKVNDSDGSDDGETGSSDDDDAPSPGEKGPTPDSGEQQKGPKKPSRAARRKQKREAEDREREKRIEEERKNAGPSAKALEIRRLMDKLGPKGLRITEVAADGNCLYSAVGDQIKRSALSGPQSIVELRRLAADYILDHPDDFLPFLIAGEELPPGGLKKYCDELKRDGVWGGQLELRALAQSLKVPIVVHSADAPELKMGEEFQRDPLQLTFHRHYYALGEHYNSVAVAGEVNAE</sequence>
<dbReference type="VEuPathDB" id="AmoebaDB:ACA1_173980"/>
<dbReference type="Gene3D" id="3.90.70.80">
    <property type="match status" value="1"/>
</dbReference>
<feature type="compositionally biased region" description="Acidic residues" evidence="1">
    <location>
        <begin position="165"/>
        <end position="180"/>
    </location>
</feature>
<accession>L8HHS8</accession>
<dbReference type="STRING" id="1257118.L8HHS8"/>
<keyword evidence="3" id="KW-0645">Protease</keyword>
<evidence type="ECO:0000259" key="2">
    <source>
        <dbReference type="PROSITE" id="PS50802"/>
    </source>
</evidence>
<dbReference type="PANTHER" id="PTHR12419:SF10">
    <property type="entry name" value="DEUBIQUITINASE OTUD6B"/>
    <property type="match status" value="1"/>
</dbReference>
<keyword evidence="3" id="KW-0378">Hydrolase</keyword>
<feature type="compositionally biased region" description="Basic and acidic residues" evidence="1">
    <location>
        <begin position="212"/>
        <end position="229"/>
    </location>
</feature>
<feature type="region of interest" description="Disordered" evidence="1">
    <location>
        <begin position="1"/>
        <end position="236"/>
    </location>
</feature>